<dbReference type="AlphaFoldDB" id="A0A7R9JYP8"/>
<name>A0A7R9JYP8_TIMGE</name>
<sequence length="389" mass="44500">MKKMMAQSNTTLMKVKVRRLNGRPKKGEQNFDGKDDDDTVEPDENSNKKLFWKWLKRTKQGVQGKKHGIQNEHGEMIWDENGIRKRWRKDFEQLYDNRKANFTNRCDLKTPKSFNIDEKPSTETLEGIYDNIQHYRQPPFEPTLQEFKSDPDMDHCFCDLPKDRILSQNNHYLWNIHQNAYVVLTDGSQLTSDGFEKLPDQIMYPYAEPYDLQKTCVQQLSLLTLSLLIVLIRDVIDLERRGGEERWDSSRNAGNEIATSQQPRLCPKQEREAPQSPSLRAITVPPDQDSNLPILGSLALHETSALANYATEVGFNQIKIINSSLQTSREDCTSALVAGYIKKSRVSSHKPEQRSHTQCAILLKVNSTAIPVRALGGGQAERASERAND</sequence>
<organism evidence="2">
    <name type="scientific">Timema genevievae</name>
    <name type="common">Walking stick</name>
    <dbReference type="NCBI Taxonomy" id="629358"/>
    <lineage>
        <taxon>Eukaryota</taxon>
        <taxon>Metazoa</taxon>
        <taxon>Ecdysozoa</taxon>
        <taxon>Arthropoda</taxon>
        <taxon>Hexapoda</taxon>
        <taxon>Insecta</taxon>
        <taxon>Pterygota</taxon>
        <taxon>Neoptera</taxon>
        <taxon>Polyneoptera</taxon>
        <taxon>Phasmatodea</taxon>
        <taxon>Timematodea</taxon>
        <taxon>Timematoidea</taxon>
        <taxon>Timematidae</taxon>
        <taxon>Timema</taxon>
    </lineage>
</organism>
<feature type="compositionally biased region" description="Polar residues" evidence="1">
    <location>
        <begin position="250"/>
        <end position="263"/>
    </location>
</feature>
<feature type="region of interest" description="Disordered" evidence="1">
    <location>
        <begin position="1"/>
        <end position="44"/>
    </location>
</feature>
<gene>
    <name evidence="2" type="ORF">TGEB3V08_LOCUS5851</name>
</gene>
<evidence type="ECO:0000256" key="1">
    <source>
        <dbReference type="SAM" id="MobiDB-lite"/>
    </source>
</evidence>
<proteinExistence type="predicted"/>
<reference evidence="2" key="1">
    <citation type="submission" date="2020-11" db="EMBL/GenBank/DDBJ databases">
        <authorList>
            <person name="Tran Van P."/>
        </authorList>
    </citation>
    <scope>NUCLEOTIDE SEQUENCE</scope>
</reference>
<feature type="region of interest" description="Disordered" evidence="1">
    <location>
        <begin position="243"/>
        <end position="286"/>
    </location>
</feature>
<protein>
    <submittedName>
        <fullName evidence="2">Uncharacterized protein</fullName>
    </submittedName>
</protein>
<feature type="compositionally biased region" description="Acidic residues" evidence="1">
    <location>
        <begin position="34"/>
        <end position="44"/>
    </location>
</feature>
<feature type="compositionally biased region" description="Basic residues" evidence="1">
    <location>
        <begin position="15"/>
        <end position="24"/>
    </location>
</feature>
<evidence type="ECO:0000313" key="2">
    <source>
        <dbReference type="EMBL" id="CAD7594944.1"/>
    </source>
</evidence>
<accession>A0A7R9JYP8</accession>
<feature type="compositionally biased region" description="Polar residues" evidence="1">
    <location>
        <begin position="1"/>
        <end position="12"/>
    </location>
</feature>
<dbReference type="EMBL" id="OE841242">
    <property type="protein sequence ID" value="CAD7594944.1"/>
    <property type="molecule type" value="Genomic_DNA"/>
</dbReference>